<dbReference type="Gene3D" id="6.10.340.10">
    <property type="match status" value="1"/>
</dbReference>
<dbReference type="InterPro" id="IPR004358">
    <property type="entry name" value="Sig_transdc_His_kin-like_C"/>
</dbReference>
<keyword evidence="8" id="KW-0805">Transcription regulation</keyword>
<keyword evidence="10" id="KW-0804">Transcription</keyword>
<dbReference type="FunFam" id="3.40.50.2300:FF:000001">
    <property type="entry name" value="DNA-binding response regulator PhoB"/>
    <property type="match status" value="1"/>
</dbReference>
<dbReference type="SMART" id="SM00388">
    <property type="entry name" value="HisKA"/>
    <property type="match status" value="1"/>
</dbReference>
<keyword evidence="4 11" id="KW-0597">Phosphoprotein</keyword>
<evidence type="ECO:0000313" key="18">
    <source>
        <dbReference type="EMBL" id="KFL29601.1"/>
    </source>
</evidence>
<feature type="transmembrane region" description="Helical" evidence="13">
    <location>
        <begin position="15"/>
        <end position="35"/>
    </location>
</feature>
<dbReference type="InterPro" id="IPR000014">
    <property type="entry name" value="PAS"/>
</dbReference>
<dbReference type="SUPFAM" id="SSF52172">
    <property type="entry name" value="CheY-like"/>
    <property type="match status" value="1"/>
</dbReference>
<dbReference type="AlphaFoldDB" id="A0A087LY98"/>
<evidence type="ECO:0000259" key="17">
    <source>
        <dbReference type="PROSITE" id="PS50885"/>
    </source>
</evidence>
<proteinExistence type="predicted"/>
<dbReference type="InterPro" id="IPR003594">
    <property type="entry name" value="HATPase_dom"/>
</dbReference>
<comment type="subcellular location">
    <subcellularLocation>
        <location evidence="2">Membrane</location>
    </subcellularLocation>
</comment>
<evidence type="ECO:0000313" key="19">
    <source>
        <dbReference type="Proteomes" id="UP000028981"/>
    </source>
</evidence>
<dbReference type="Proteomes" id="UP000028981">
    <property type="component" value="Unassembled WGS sequence"/>
</dbReference>
<protein>
    <recommendedName>
        <fullName evidence="3">histidine kinase</fullName>
        <ecNumber evidence="3">2.7.13.3</ecNumber>
    </recommendedName>
</protein>
<feature type="domain" description="PAS" evidence="16">
    <location>
        <begin position="857"/>
        <end position="893"/>
    </location>
</feature>
<dbReference type="CDD" id="cd22890">
    <property type="entry name" value="ChiS-DBD"/>
    <property type="match status" value="1"/>
</dbReference>
<dbReference type="InterPro" id="IPR036890">
    <property type="entry name" value="HATPase_C_sf"/>
</dbReference>
<dbReference type="PROSITE" id="PS50885">
    <property type="entry name" value="HAMP"/>
    <property type="match status" value="1"/>
</dbReference>
<dbReference type="PROSITE" id="PS50112">
    <property type="entry name" value="PAS"/>
    <property type="match status" value="1"/>
</dbReference>
<dbReference type="CDD" id="cd17574">
    <property type="entry name" value="REC_OmpR"/>
    <property type="match status" value="1"/>
</dbReference>
<evidence type="ECO:0000256" key="7">
    <source>
        <dbReference type="ARBA" id="ARBA00023012"/>
    </source>
</evidence>
<name>A0A087LY98_9HYPH</name>
<comment type="catalytic activity">
    <reaction evidence="1">
        <text>ATP + protein L-histidine = ADP + protein N-phospho-L-histidine.</text>
        <dbReference type="EC" id="2.7.13.3"/>
    </reaction>
</comment>
<dbReference type="SMART" id="SM00448">
    <property type="entry name" value="REC"/>
    <property type="match status" value="1"/>
</dbReference>
<dbReference type="Pfam" id="PF13188">
    <property type="entry name" value="PAS_8"/>
    <property type="match status" value="1"/>
</dbReference>
<dbReference type="Pfam" id="PF00512">
    <property type="entry name" value="HisKA"/>
    <property type="match status" value="1"/>
</dbReference>
<keyword evidence="19" id="KW-1185">Reference proteome</keyword>
<keyword evidence="12" id="KW-0175">Coiled coil</keyword>
<dbReference type="GO" id="GO:0016020">
    <property type="term" value="C:membrane"/>
    <property type="evidence" value="ECO:0007669"/>
    <property type="project" value="UniProtKB-SubCell"/>
</dbReference>
<evidence type="ECO:0000256" key="6">
    <source>
        <dbReference type="ARBA" id="ARBA00022777"/>
    </source>
</evidence>
<dbReference type="SUPFAM" id="SSF55874">
    <property type="entry name" value="ATPase domain of HSP90 chaperone/DNA topoisomerase II/histidine kinase"/>
    <property type="match status" value="1"/>
</dbReference>
<keyword evidence="13" id="KW-1133">Transmembrane helix</keyword>
<dbReference type="SUPFAM" id="SSF55785">
    <property type="entry name" value="PYP-like sensor domain (PAS domain)"/>
    <property type="match status" value="1"/>
</dbReference>
<dbReference type="SMART" id="SM00387">
    <property type="entry name" value="HATPase_c"/>
    <property type="match status" value="1"/>
</dbReference>
<sequence>MKLPALWPSNFRGRLFLIFLGVMAVPLSLTFWALITTLTSSLRDETFAQLQFVRDAKHAEIEQYLAFSLRQAETLTKSNTVRYSVGEFYGFSYAFRMIDASPDKAQRVLQEVFALNGGGVGQPAEMGGPLLRTALEYANAHNRFHEDFASFVRTSEFDNLYLINSAARVIYSVEKDGYLGADLDMTLRNTPLGQLTETLLEGDGEDRLALLDFRRDPVTNAFSAYVAVRIDFHSRTRGLAVFRLPAEAVDAVVQGQFGNQATGQLFLTSSSGALISGPPDGALHPGDKRLASISRGSERGADILDSGAGGEPALAAWTVLPFGATPWHLSAETPTRLAFAKTESLTQFVALIAAISLPLIFLIALMLSRTISASLGKLADAAEAIAAGQLDLDVPKISGPDELARLTTSFSRMRMAVRDQLTLIGQKNQELEQQVRVIAEKNAELEEADRQKDAFVANTSHELRTPLNGIIGISGTLATGAAGDLTALQRSQLELITFSARRLSRLVDDLLDLYRIRQGRMNLDIHAVHLPTSIRNVLSVAQTMVWGEPVSIKVELEDDLPYLDADPVRLEQILYNLVGNAIKYTGSGTVSVSARHVGSEIEISISDTGIGIAADSLERVFQPLERASGNEIEGSGLGLTIARQLAHAMHGKLSATSTLGEGSIFRLALPVAPPGSELSAIELLAEPGSGYIDLPVMPDAPFAAKDGPHLLVVDDEPVNIQVLRNVLQPLGYRFEAARNGSEALDAVARQKPDLVILDVMMPGLSGLDVARKLRERFSLHELPIIMLTARSRTRDLLAGFESGANDYVCKPFVKDELLARIATLLSATHAQVQARENVELKQEIDRRVRVEDALRLSQQRMSRLLDTVSVGLVCANEAGRIIYANQQAMQLSGGRIETGQTLLGDLLAPNFLDTMRTEIGTDGQASLTSTTFGATDQKMIVQGFEIEPQQGGGLALIIDHDTAPLRHRAELVNRSIRDVLDTVGPDLAAIEETSSDRELYREMIVAVMTESLNLWRKATGKSKFDLAEESGIWRVSLDRSSLQSRTLDKYLLVETLPDRPRWRDVIGTGEYVLAQVASFHPETTEPLSGHVSSLKRMVKASLEAERT</sequence>
<dbReference type="InterPro" id="IPR036097">
    <property type="entry name" value="HisK_dim/P_sf"/>
</dbReference>
<keyword evidence="13" id="KW-0472">Membrane</keyword>
<keyword evidence="6 18" id="KW-0418">Kinase</keyword>
<keyword evidence="7" id="KW-0902">Two-component regulatory system</keyword>
<dbReference type="Gene3D" id="3.40.50.2300">
    <property type="match status" value="1"/>
</dbReference>
<keyword evidence="5" id="KW-0808">Transferase</keyword>
<dbReference type="Gene3D" id="1.10.287.130">
    <property type="match status" value="1"/>
</dbReference>
<dbReference type="CDD" id="cd00082">
    <property type="entry name" value="HisKA"/>
    <property type="match status" value="1"/>
</dbReference>
<feature type="domain" description="Response regulatory" evidence="15">
    <location>
        <begin position="709"/>
        <end position="825"/>
    </location>
</feature>
<evidence type="ECO:0000259" key="16">
    <source>
        <dbReference type="PROSITE" id="PS50112"/>
    </source>
</evidence>
<keyword evidence="13" id="KW-0812">Transmembrane</keyword>
<dbReference type="PRINTS" id="PR00344">
    <property type="entry name" value="BCTRLSENSOR"/>
</dbReference>
<dbReference type="Pfam" id="PF00672">
    <property type="entry name" value="HAMP"/>
    <property type="match status" value="1"/>
</dbReference>
<accession>A0A087LY98</accession>
<dbReference type="SUPFAM" id="SSF158472">
    <property type="entry name" value="HAMP domain-like"/>
    <property type="match status" value="1"/>
</dbReference>
<dbReference type="EC" id="2.7.13.3" evidence="3"/>
<dbReference type="InterPro" id="IPR005467">
    <property type="entry name" value="His_kinase_dom"/>
</dbReference>
<evidence type="ECO:0000256" key="11">
    <source>
        <dbReference type="PROSITE-ProRule" id="PRU00169"/>
    </source>
</evidence>
<dbReference type="RefSeq" id="WP_035086073.1">
    <property type="nucleotide sequence ID" value="NZ_JQGC01000022.1"/>
</dbReference>
<reference evidence="18 19" key="1">
    <citation type="submission" date="2014-08" db="EMBL/GenBank/DDBJ databases">
        <authorList>
            <person name="Hassan Y.I."/>
            <person name="Lepp D."/>
            <person name="Zhou T."/>
        </authorList>
    </citation>
    <scope>NUCLEOTIDE SEQUENCE [LARGE SCALE GENOMIC DNA]</scope>
    <source>
        <strain evidence="18 19">IFO13584</strain>
    </source>
</reference>
<dbReference type="SMART" id="SM00304">
    <property type="entry name" value="HAMP"/>
    <property type="match status" value="1"/>
</dbReference>
<dbReference type="InterPro" id="IPR011006">
    <property type="entry name" value="CheY-like_superfamily"/>
</dbReference>
<dbReference type="PANTHER" id="PTHR43047">
    <property type="entry name" value="TWO-COMPONENT HISTIDINE PROTEIN KINASE"/>
    <property type="match status" value="1"/>
</dbReference>
<evidence type="ECO:0000256" key="4">
    <source>
        <dbReference type="ARBA" id="ARBA00022553"/>
    </source>
</evidence>
<dbReference type="InterPro" id="IPR035965">
    <property type="entry name" value="PAS-like_dom_sf"/>
</dbReference>
<dbReference type="SUPFAM" id="SSF47384">
    <property type="entry name" value="Homodimeric domain of signal transducing histidine kinase"/>
    <property type="match status" value="1"/>
</dbReference>
<feature type="domain" description="HAMP" evidence="17">
    <location>
        <begin position="369"/>
        <end position="422"/>
    </location>
</feature>
<comment type="caution">
    <text evidence="18">The sequence shown here is derived from an EMBL/GenBank/DDBJ whole genome shotgun (WGS) entry which is preliminary data.</text>
</comment>
<dbReference type="PROSITE" id="PS50110">
    <property type="entry name" value="RESPONSE_REGULATORY"/>
    <property type="match status" value="1"/>
</dbReference>
<feature type="coiled-coil region" evidence="12">
    <location>
        <begin position="428"/>
        <end position="458"/>
    </location>
</feature>
<evidence type="ECO:0000256" key="3">
    <source>
        <dbReference type="ARBA" id="ARBA00012438"/>
    </source>
</evidence>
<evidence type="ECO:0000256" key="5">
    <source>
        <dbReference type="ARBA" id="ARBA00022679"/>
    </source>
</evidence>
<evidence type="ECO:0000259" key="15">
    <source>
        <dbReference type="PROSITE" id="PS50110"/>
    </source>
</evidence>
<gene>
    <name evidence="18" type="ORF">JP75_19765</name>
</gene>
<dbReference type="InterPro" id="IPR003660">
    <property type="entry name" value="HAMP_dom"/>
</dbReference>
<dbReference type="Gene3D" id="3.30.450.20">
    <property type="entry name" value="PAS domain"/>
    <property type="match status" value="1"/>
</dbReference>
<dbReference type="Pfam" id="PF02518">
    <property type="entry name" value="HATPase_c"/>
    <property type="match status" value="1"/>
</dbReference>
<feature type="modified residue" description="4-aspartylphosphate" evidence="11">
    <location>
        <position position="758"/>
    </location>
</feature>
<evidence type="ECO:0000256" key="13">
    <source>
        <dbReference type="SAM" id="Phobius"/>
    </source>
</evidence>
<dbReference type="InterPro" id="IPR001789">
    <property type="entry name" value="Sig_transdc_resp-reg_receiver"/>
</dbReference>
<dbReference type="SMART" id="SM00091">
    <property type="entry name" value="PAS"/>
    <property type="match status" value="1"/>
</dbReference>
<evidence type="ECO:0000256" key="8">
    <source>
        <dbReference type="ARBA" id="ARBA00023015"/>
    </source>
</evidence>
<evidence type="ECO:0000256" key="12">
    <source>
        <dbReference type="SAM" id="Coils"/>
    </source>
</evidence>
<dbReference type="OrthoDB" id="9813151at2"/>
<dbReference type="PROSITE" id="PS50109">
    <property type="entry name" value="HIS_KIN"/>
    <property type="match status" value="1"/>
</dbReference>
<evidence type="ECO:0000256" key="2">
    <source>
        <dbReference type="ARBA" id="ARBA00004370"/>
    </source>
</evidence>
<feature type="domain" description="Histidine kinase" evidence="14">
    <location>
        <begin position="458"/>
        <end position="673"/>
    </location>
</feature>
<keyword evidence="9" id="KW-0238">DNA-binding</keyword>
<feature type="transmembrane region" description="Helical" evidence="13">
    <location>
        <begin position="345"/>
        <end position="367"/>
    </location>
</feature>
<dbReference type="STRING" id="46914.JP75_19765"/>
<organism evidence="18 19">
    <name type="scientific">Devosia riboflavina</name>
    <dbReference type="NCBI Taxonomy" id="46914"/>
    <lineage>
        <taxon>Bacteria</taxon>
        <taxon>Pseudomonadati</taxon>
        <taxon>Pseudomonadota</taxon>
        <taxon>Alphaproteobacteria</taxon>
        <taxon>Hyphomicrobiales</taxon>
        <taxon>Devosiaceae</taxon>
        <taxon>Devosia</taxon>
    </lineage>
</organism>
<dbReference type="EMBL" id="JQGC01000022">
    <property type="protein sequence ID" value="KFL29601.1"/>
    <property type="molecule type" value="Genomic_DNA"/>
</dbReference>
<dbReference type="Pfam" id="PF00072">
    <property type="entry name" value="Response_reg"/>
    <property type="match status" value="1"/>
</dbReference>
<dbReference type="Gene3D" id="3.30.565.10">
    <property type="entry name" value="Histidine kinase-like ATPase, C-terminal domain"/>
    <property type="match status" value="1"/>
</dbReference>
<evidence type="ECO:0000256" key="10">
    <source>
        <dbReference type="ARBA" id="ARBA00023163"/>
    </source>
</evidence>
<dbReference type="GO" id="GO:0003677">
    <property type="term" value="F:DNA binding"/>
    <property type="evidence" value="ECO:0007669"/>
    <property type="project" value="UniProtKB-KW"/>
</dbReference>
<evidence type="ECO:0000256" key="9">
    <source>
        <dbReference type="ARBA" id="ARBA00023125"/>
    </source>
</evidence>
<evidence type="ECO:0000256" key="1">
    <source>
        <dbReference type="ARBA" id="ARBA00000085"/>
    </source>
</evidence>
<dbReference type="GO" id="GO:0000155">
    <property type="term" value="F:phosphorelay sensor kinase activity"/>
    <property type="evidence" value="ECO:0007669"/>
    <property type="project" value="InterPro"/>
</dbReference>
<dbReference type="InterPro" id="IPR003661">
    <property type="entry name" value="HisK_dim/P_dom"/>
</dbReference>
<evidence type="ECO:0000259" key="14">
    <source>
        <dbReference type="PROSITE" id="PS50109"/>
    </source>
</evidence>